<protein>
    <submittedName>
        <fullName evidence="2">Uncharacterized protein</fullName>
    </submittedName>
</protein>
<evidence type="ECO:0000256" key="1">
    <source>
        <dbReference type="SAM" id="Phobius"/>
    </source>
</evidence>
<proteinExistence type="predicted"/>
<keyword evidence="1" id="KW-0812">Transmembrane</keyword>
<feature type="transmembrane region" description="Helical" evidence="1">
    <location>
        <begin position="6"/>
        <end position="24"/>
    </location>
</feature>
<keyword evidence="1" id="KW-1133">Transmembrane helix</keyword>
<reference evidence="2" key="1">
    <citation type="journal article" date="2015" name="Nature">
        <title>Complex archaea that bridge the gap between prokaryotes and eukaryotes.</title>
        <authorList>
            <person name="Spang A."/>
            <person name="Saw J.H."/>
            <person name="Jorgensen S.L."/>
            <person name="Zaremba-Niedzwiedzka K."/>
            <person name="Martijn J."/>
            <person name="Lind A.E."/>
            <person name="van Eijk R."/>
            <person name="Schleper C."/>
            <person name="Guy L."/>
            <person name="Ettema T.J."/>
        </authorList>
    </citation>
    <scope>NUCLEOTIDE SEQUENCE</scope>
</reference>
<dbReference type="AlphaFoldDB" id="A0A0F9PRJ6"/>
<evidence type="ECO:0000313" key="2">
    <source>
        <dbReference type="EMBL" id="KKN34365.1"/>
    </source>
</evidence>
<sequence length="67" mass="7050">MESALIGGLISVIGVLAGIGYRNIDKRLGKLERKTGATLTAMVFFIAGQNPVPNEVLSSLKSAMEDS</sequence>
<dbReference type="EMBL" id="LAZR01002110">
    <property type="protein sequence ID" value="KKN34365.1"/>
    <property type="molecule type" value="Genomic_DNA"/>
</dbReference>
<name>A0A0F9PRJ6_9ZZZZ</name>
<comment type="caution">
    <text evidence="2">The sequence shown here is derived from an EMBL/GenBank/DDBJ whole genome shotgun (WGS) entry which is preliminary data.</text>
</comment>
<keyword evidence="1" id="KW-0472">Membrane</keyword>
<gene>
    <name evidence="2" type="ORF">LCGC14_0794560</name>
</gene>
<organism evidence="2">
    <name type="scientific">marine sediment metagenome</name>
    <dbReference type="NCBI Taxonomy" id="412755"/>
    <lineage>
        <taxon>unclassified sequences</taxon>
        <taxon>metagenomes</taxon>
        <taxon>ecological metagenomes</taxon>
    </lineage>
</organism>
<accession>A0A0F9PRJ6</accession>